<keyword evidence="3" id="KW-1185">Reference proteome</keyword>
<comment type="caution">
    <text evidence="2">The sequence shown here is derived from an EMBL/GenBank/DDBJ whole genome shotgun (WGS) entry which is preliminary data.</text>
</comment>
<dbReference type="Pfam" id="PF13472">
    <property type="entry name" value="Lipase_GDSL_2"/>
    <property type="match status" value="1"/>
</dbReference>
<dbReference type="CDD" id="cd01822">
    <property type="entry name" value="Lysophospholipase_L1_like"/>
    <property type="match status" value="1"/>
</dbReference>
<dbReference type="Proteomes" id="UP000191418">
    <property type="component" value="Unassembled WGS sequence"/>
</dbReference>
<dbReference type="InterPro" id="IPR013830">
    <property type="entry name" value="SGNH_hydro"/>
</dbReference>
<evidence type="ECO:0000313" key="3">
    <source>
        <dbReference type="Proteomes" id="UP000191418"/>
    </source>
</evidence>
<sequence>MQNPIQWLGRVIVLLVLLFSTTTKAEGILVLGDSLSAGYGLKTGEGWVTLLQTKLKQQGYAQPVINASISGETSQGGLTRLPALLRQHQPDLVLIELGGNDGLRGLPLSQLSHNLSQMIQYSLAANARPVLLGIQLPPNYGRRYTQAFAQLYPDLAAQFQIPVMPFILEGIGTKTELMQADGIHPKAQAQAQILDNIWPVLAPELGLN</sequence>
<dbReference type="PANTHER" id="PTHR30383">
    <property type="entry name" value="THIOESTERASE 1/PROTEASE 1/LYSOPHOSPHOLIPASE L1"/>
    <property type="match status" value="1"/>
</dbReference>
<evidence type="ECO:0000313" key="2">
    <source>
        <dbReference type="EMBL" id="OPX56403.1"/>
    </source>
</evidence>
<evidence type="ECO:0000259" key="1">
    <source>
        <dbReference type="Pfam" id="PF13472"/>
    </source>
</evidence>
<organism evidence="2 3">
    <name type="scientific">Oceanospirillum multiglobuliferum</name>
    <dbReference type="NCBI Taxonomy" id="64969"/>
    <lineage>
        <taxon>Bacteria</taxon>
        <taxon>Pseudomonadati</taxon>
        <taxon>Pseudomonadota</taxon>
        <taxon>Gammaproteobacteria</taxon>
        <taxon>Oceanospirillales</taxon>
        <taxon>Oceanospirillaceae</taxon>
        <taxon>Oceanospirillum</taxon>
    </lineage>
</organism>
<reference evidence="2 3" key="1">
    <citation type="submission" date="2017-01" db="EMBL/GenBank/DDBJ databases">
        <title>Genome Sequencing of a Marine Spirillum, Oceanospirillum multiglobuliferum ATCC 33336, from Japan.</title>
        <authorList>
            <person name="Carney J.G."/>
            <person name="Trachtenberg A.M."/>
            <person name="Rheaume B.A."/>
            <person name="Linnane J.D."/>
            <person name="Pitts N.L."/>
            <person name="Mykles D.L."/>
            <person name="Maclea K.S."/>
        </authorList>
    </citation>
    <scope>NUCLEOTIDE SEQUENCE [LARGE SCALE GENOMIC DNA]</scope>
    <source>
        <strain evidence="2 3">ATCC 33336</strain>
    </source>
</reference>
<dbReference type="OrthoDB" id="9786188at2"/>
<dbReference type="GO" id="GO:0006629">
    <property type="term" value="P:lipid metabolic process"/>
    <property type="evidence" value="ECO:0007669"/>
    <property type="project" value="InterPro"/>
</dbReference>
<dbReference type="GO" id="GO:0004622">
    <property type="term" value="F:phosphatidylcholine lysophospholipase activity"/>
    <property type="evidence" value="ECO:0007669"/>
    <property type="project" value="TreeGrafter"/>
</dbReference>
<dbReference type="EMBL" id="MTSM01000003">
    <property type="protein sequence ID" value="OPX56403.1"/>
    <property type="molecule type" value="Genomic_DNA"/>
</dbReference>
<dbReference type="InterPro" id="IPR051532">
    <property type="entry name" value="Ester_Hydrolysis_Enzymes"/>
</dbReference>
<dbReference type="SUPFAM" id="SSF52266">
    <property type="entry name" value="SGNH hydrolase"/>
    <property type="match status" value="1"/>
</dbReference>
<dbReference type="STRING" id="64969.SAMN02745127_01894"/>
<gene>
    <name evidence="2" type="ORF">BTE48_02945</name>
</gene>
<proteinExistence type="predicted"/>
<accession>A0A1T4QKP0</accession>
<dbReference type="Gene3D" id="3.40.50.1110">
    <property type="entry name" value="SGNH hydrolase"/>
    <property type="match status" value="1"/>
</dbReference>
<dbReference type="RefSeq" id="WP_078745491.1">
    <property type="nucleotide sequence ID" value="NZ_FUXG01000012.1"/>
</dbReference>
<protein>
    <submittedName>
        <fullName evidence="2">Arylesterase</fullName>
    </submittedName>
</protein>
<name>A0A1T4QKP0_9GAMM</name>
<dbReference type="InterPro" id="IPR036514">
    <property type="entry name" value="SGNH_hydro_sf"/>
</dbReference>
<dbReference type="InterPro" id="IPR008265">
    <property type="entry name" value="Lipase_GDSL_AS"/>
</dbReference>
<dbReference type="PANTHER" id="PTHR30383:SF24">
    <property type="entry name" value="THIOESTERASE 1_PROTEASE 1_LYSOPHOSPHOLIPASE L1"/>
    <property type="match status" value="1"/>
</dbReference>
<feature type="domain" description="SGNH hydrolase-type esterase" evidence="1">
    <location>
        <begin position="30"/>
        <end position="190"/>
    </location>
</feature>
<dbReference type="AlphaFoldDB" id="A0A1T4QKP0"/>
<dbReference type="PROSITE" id="PS01098">
    <property type="entry name" value="LIPASE_GDSL_SER"/>
    <property type="match status" value="1"/>
</dbReference>